<dbReference type="InterPro" id="IPR036330">
    <property type="entry name" value="Ost4p_sf"/>
</dbReference>
<evidence type="ECO:0000256" key="11">
    <source>
        <dbReference type="SAM" id="Phobius"/>
    </source>
</evidence>
<organism evidence="12 13">
    <name type="scientific">Eragrostis curvula</name>
    <name type="common">weeping love grass</name>
    <dbReference type="NCBI Taxonomy" id="38414"/>
    <lineage>
        <taxon>Eukaryota</taxon>
        <taxon>Viridiplantae</taxon>
        <taxon>Streptophyta</taxon>
        <taxon>Embryophyta</taxon>
        <taxon>Tracheophyta</taxon>
        <taxon>Spermatophyta</taxon>
        <taxon>Magnoliopsida</taxon>
        <taxon>Liliopsida</taxon>
        <taxon>Poales</taxon>
        <taxon>Poaceae</taxon>
        <taxon>PACMAD clade</taxon>
        <taxon>Chloridoideae</taxon>
        <taxon>Eragrostideae</taxon>
        <taxon>Eragrostidinae</taxon>
        <taxon>Eragrostis</taxon>
    </lineage>
</organism>
<feature type="region of interest" description="Disordered" evidence="10">
    <location>
        <begin position="47"/>
        <end position="85"/>
    </location>
</feature>
<feature type="transmembrane region" description="Helical" evidence="11">
    <location>
        <begin position="174"/>
        <end position="195"/>
    </location>
</feature>
<evidence type="ECO:0008006" key="14">
    <source>
        <dbReference type="Google" id="ProtNLM"/>
    </source>
</evidence>
<comment type="similarity">
    <text evidence="3">Belongs to the OST4 family.</text>
</comment>
<dbReference type="InterPro" id="IPR044165">
    <property type="entry name" value="OST4_plant"/>
</dbReference>
<dbReference type="OrthoDB" id="2124077at2759"/>
<keyword evidence="7" id="KW-0735">Signal-anchor</keyword>
<keyword evidence="9 11" id="KW-0472">Membrane</keyword>
<dbReference type="GO" id="GO:0005789">
    <property type="term" value="C:endoplasmic reticulum membrane"/>
    <property type="evidence" value="ECO:0007669"/>
    <property type="project" value="UniProtKB-SubCell"/>
</dbReference>
<comment type="subcellular location">
    <subcellularLocation>
        <location evidence="2">Endoplasmic reticulum membrane</location>
        <topology evidence="2">Single-pass type III membrane protein</topology>
    </subcellularLocation>
</comment>
<evidence type="ECO:0000256" key="10">
    <source>
        <dbReference type="SAM" id="MobiDB-lite"/>
    </source>
</evidence>
<dbReference type="InterPro" id="IPR018943">
    <property type="entry name" value="Oligosaccaryltransferase"/>
</dbReference>
<gene>
    <name evidence="12" type="ORF">EJB05_06280</name>
</gene>
<comment type="subunit">
    <text evidence="4">Component of the oligosaccharyltransferase (OST) complex.</text>
</comment>
<evidence type="ECO:0000256" key="3">
    <source>
        <dbReference type="ARBA" id="ARBA00007685"/>
    </source>
</evidence>
<feature type="compositionally biased region" description="Low complexity" evidence="10">
    <location>
        <begin position="51"/>
        <end position="72"/>
    </location>
</feature>
<keyword evidence="13" id="KW-1185">Reference proteome</keyword>
<evidence type="ECO:0000256" key="1">
    <source>
        <dbReference type="ARBA" id="ARBA00002791"/>
    </source>
</evidence>
<evidence type="ECO:0000313" key="12">
    <source>
        <dbReference type="EMBL" id="TVU46728.1"/>
    </source>
</evidence>
<name>A0A5J9WEU5_9POAL</name>
<dbReference type="EMBL" id="RWGY01000004">
    <property type="protein sequence ID" value="TVU46728.1"/>
    <property type="molecule type" value="Genomic_DNA"/>
</dbReference>
<dbReference type="Gramene" id="TVU46728">
    <property type="protein sequence ID" value="TVU46728"/>
    <property type="gene ID" value="EJB05_06280"/>
</dbReference>
<keyword evidence="5 11" id="KW-0812">Transmembrane</keyword>
<sequence>MLHVRNVFEEGDRRWEGKRSRKGARNYLALRACKGALRTFCGGVHRRRSTSIHPSSSAAAAANLTGTGSSSGEEPPHQHHPLLIPRPPCAAGAAASVVVVILLLHPSPSRAAAVSCPARAPQLRLSTLGSYAARDGEGGERRRDLECTREASEHPSQNKPLFGFENKMFDDQDLGFFANLLGVFIFVLVTAYHFVMADPKFEGN</sequence>
<proteinExistence type="inferred from homology"/>
<dbReference type="SUPFAM" id="SSF103464">
    <property type="entry name" value="Oligosaccharyltransferase subunit ost4p"/>
    <property type="match status" value="1"/>
</dbReference>
<accession>A0A5J9WEU5</accession>
<evidence type="ECO:0000256" key="9">
    <source>
        <dbReference type="ARBA" id="ARBA00023136"/>
    </source>
</evidence>
<evidence type="ECO:0000256" key="5">
    <source>
        <dbReference type="ARBA" id="ARBA00022692"/>
    </source>
</evidence>
<dbReference type="PANTHER" id="PTHR28677">
    <property type="entry name" value="DOLICHYL-DIPHOSPHOOLIGOSACCHARIDE--PROTEIN GLYCOSYLTRANSFERASE SUBUNIT 4A-RELATED"/>
    <property type="match status" value="1"/>
</dbReference>
<evidence type="ECO:0000313" key="13">
    <source>
        <dbReference type="Proteomes" id="UP000324897"/>
    </source>
</evidence>
<evidence type="ECO:0000256" key="4">
    <source>
        <dbReference type="ARBA" id="ARBA00011157"/>
    </source>
</evidence>
<comment type="function">
    <text evidence="1">Subunit of the oligosaccharyl transferase (OST) complex that catalyzes the initial transfer of a defined glycan (Glc(3)Man(9)GlcNAc(2) in eukaryotes) from the lipid carrier dolichol-pyrophosphate to an asparagine residue within an Asn-X-Ser/Thr consensus motif in nascent polypeptide chains, the first step in protein N-glycosylation. N-glycosylation occurs cotranslationally and the complex associates with the Sec61 complex at the channel-forming translocon complex that mediates protein translocation across the endoplasmic reticulum (ER). All subunits are required for a maximal enzyme activity.</text>
</comment>
<protein>
    <recommendedName>
        <fullName evidence="14">Dolichyl-diphosphooligosaccharide--protein glycosyltransferase subunit 4</fullName>
    </recommendedName>
</protein>
<evidence type="ECO:0000256" key="6">
    <source>
        <dbReference type="ARBA" id="ARBA00022824"/>
    </source>
</evidence>
<dbReference type="Pfam" id="PF10215">
    <property type="entry name" value="Ost4"/>
    <property type="match status" value="1"/>
</dbReference>
<dbReference type="Proteomes" id="UP000324897">
    <property type="component" value="Chromosome 5"/>
</dbReference>
<evidence type="ECO:0000256" key="7">
    <source>
        <dbReference type="ARBA" id="ARBA00022968"/>
    </source>
</evidence>
<keyword evidence="8 11" id="KW-1133">Transmembrane helix</keyword>
<evidence type="ECO:0000256" key="2">
    <source>
        <dbReference type="ARBA" id="ARBA00004643"/>
    </source>
</evidence>
<reference evidence="12 13" key="1">
    <citation type="journal article" date="2019" name="Sci. Rep.">
        <title>A high-quality genome of Eragrostis curvula grass provides insights into Poaceae evolution and supports new strategies to enhance forage quality.</title>
        <authorList>
            <person name="Carballo J."/>
            <person name="Santos B.A.C.M."/>
            <person name="Zappacosta D."/>
            <person name="Garbus I."/>
            <person name="Selva J.P."/>
            <person name="Gallo C.A."/>
            <person name="Diaz A."/>
            <person name="Albertini E."/>
            <person name="Caccamo M."/>
            <person name="Echenique V."/>
        </authorList>
    </citation>
    <scope>NUCLEOTIDE SEQUENCE [LARGE SCALE GENOMIC DNA]</scope>
    <source>
        <strain evidence="13">cv. Victoria</strain>
        <tissue evidence="12">Leaf</tissue>
    </source>
</reference>
<keyword evidence="6" id="KW-0256">Endoplasmic reticulum</keyword>
<dbReference type="AlphaFoldDB" id="A0A5J9WEU5"/>
<evidence type="ECO:0000256" key="8">
    <source>
        <dbReference type="ARBA" id="ARBA00022989"/>
    </source>
</evidence>
<feature type="non-terminal residue" evidence="12">
    <location>
        <position position="1"/>
    </location>
</feature>
<comment type="caution">
    <text evidence="12">The sequence shown here is derived from an EMBL/GenBank/DDBJ whole genome shotgun (WGS) entry which is preliminary data.</text>
</comment>
<dbReference type="PANTHER" id="PTHR28677:SF4">
    <property type="entry name" value="DOLICHYL-DIPHOSPHOOLIGOSACCHARIDE--PROTEIN GLYCOSYLTRANSFERASE SUBUNIT 4B-RELATED"/>
    <property type="match status" value="1"/>
</dbReference>